<dbReference type="InterPro" id="IPR036388">
    <property type="entry name" value="WH-like_DNA-bd_sf"/>
</dbReference>
<evidence type="ECO:0000256" key="2">
    <source>
        <dbReference type="ARBA" id="ARBA00023015"/>
    </source>
</evidence>
<dbReference type="SUPFAM" id="SSF53850">
    <property type="entry name" value="Periplasmic binding protein-like II"/>
    <property type="match status" value="1"/>
</dbReference>
<sequence>MLQKSLIRRLDLITLQLFVAVHEEGTLTRAAAREAIAVSAASKRLMELEEALGISLFVRQAKGMTLTPAGETLLHHARQMLFNVEKMGLELGEHSHGIRGYVRMLANLSAIIQFLPEDLRDFSERHPEVKTDLEERPSSGVIQGVLDGVADLGICSSDSDVKGLHSVLYRQDKLMVLMLPDHPLASRSSLAFADTLGSDYVGLHSASSINMRTHAAAREAGKVLRLRIHVPGFDAMCRMVQANMGIGILPQKAYELFGRALGLHAVPLTDDWSDRALVLVVRDEAALSPVSRMLFEHLRGAG</sequence>
<proteinExistence type="inferred from homology"/>
<dbReference type="GO" id="GO:0003700">
    <property type="term" value="F:DNA-binding transcription factor activity"/>
    <property type="evidence" value="ECO:0007669"/>
    <property type="project" value="InterPro"/>
</dbReference>
<protein>
    <submittedName>
        <fullName evidence="6">LysR family transcriptional regulator</fullName>
    </submittedName>
</protein>
<dbReference type="EMBL" id="AZQQ01000105">
    <property type="protein sequence ID" value="KDD65814.1"/>
    <property type="molecule type" value="Genomic_DNA"/>
</dbReference>
<dbReference type="eggNOG" id="COG0583">
    <property type="taxonomic scope" value="Bacteria"/>
</dbReference>
<dbReference type="InterPro" id="IPR050950">
    <property type="entry name" value="HTH-type_LysR_regulators"/>
</dbReference>
<dbReference type="InterPro" id="IPR005119">
    <property type="entry name" value="LysR_subst-bd"/>
</dbReference>
<evidence type="ECO:0000256" key="4">
    <source>
        <dbReference type="ARBA" id="ARBA00023163"/>
    </source>
</evidence>
<accession>A0A059KVN4</accession>
<reference evidence="6 7" key="1">
    <citation type="submission" date="2013-12" db="EMBL/GenBank/DDBJ databases">
        <authorList>
            <person name="Formusa P.A."/>
            <person name="Habash M."/>
            <person name="Lee H."/>
            <person name="Trevors J.T."/>
        </authorList>
    </citation>
    <scope>NUCLEOTIDE SEQUENCE [LARGE SCALE GENOMIC DNA]</scope>
    <source>
        <strain evidence="6 7">PD30</strain>
    </source>
</reference>
<feature type="domain" description="HTH lysR-type" evidence="5">
    <location>
        <begin position="10"/>
        <end position="67"/>
    </location>
</feature>
<evidence type="ECO:0000259" key="5">
    <source>
        <dbReference type="PROSITE" id="PS50931"/>
    </source>
</evidence>
<comment type="caution">
    <text evidence="6">The sequence shown here is derived from an EMBL/GenBank/DDBJ whole genome shotgun (WGS) entry which is preliminary data.</text>
</comment>
<dbReference type="Pfam" id="PF00126">
    <property type="entry name" value="HTH_1"/>
    <property type="match status" value="1"/>
</dbReference>
<dbReference type="PROSITE" id="PS50931">
    <property type="entry name" value="HTH_LYSR"/>
    <property type="match status" value="1"/>
</dbReference>
<keyword evidence="3" id="KW-0238">DNA-binding</keyword>
<evidence type="ECO:0000313" key="6">
    <source>
        <dbReference type="EMBL" id="KDD65814.1"/>
    </source>
</evidence>
<evidence type="ECO:0000313" key="7">
    <source>
        <dbReference type="Proteomes" id="UP000026739"/>
    </source>
</evidence>
<dbReference type="RefSeq" id="WP_033061366.1">
    <property type="nucleotide sequence ID" value="NZ_AZQQ01000105.1"/>
</dbReference>
<keyword evidence="2" id="KW-0805">Transcription regulation</keyword>
<dbReference type="InterPro" id="IPR036390">
    <property type="entry name" value="WH_DNA-bd_sf"/>
</dbReference>
<dbReference type="Proteomes" id="UP000026739">
    <property type="component" value="Unassembled WGS sequence"/>
</dbReference>
<dbReference type="Gene3D" id="3.40.190.290">
    <property type="match status" value="1"/>
</dbReference>
<evidence type="ECO:0000256" key="1">
    <source>
        <dbReference type="ARBA" id="ARBA00009437"/>
    </source>
</evidence>
<dbReference type="Gene3D" id="1.10.10.10">
    <property type="entry name" value="Winged helix-like DNA-binding domain superfamily/Winged helix DNA-binding domain"/>
    <property type="match status" value="1"/>
</dbReference>
<dbReference type="InterPro" id="IPR000847">
    <property type="entry name" value="LysR_HTH_N"/>
</dbReference>
<dbReference type="PANTHER" id="PTHR30419">
    <property type="entry name" value="HTH-TYPE TRANSCRIPTIONAL REGULATOR YBHD"/>
    <property type="match status" value="1"/>
</dbReference>
<dbReference type="PANTHER" id="PTHR30419:SF2">
    <property type="entry name" value="LYSR FAMILY TRANSCRIPTIONAL REGULATOR"/>
    <property type="match status" value="1"/>
</dbReference>
<dbReference type="AlphaFoldDB" id="A0A059KVN4"/>
<dbReference type="GO" id="GO:0003677">
    <property type="term" value="F:DNA binding"/>
    <property type="evidence" value="ECO:0007669"/>
    <property type="project" value="UniProtKB-KW"/>
</dbReference>
<dbReference type="SUPFAM" id="SSF46785">
    <property type="entry name" value="Winged helix' DNA-binding domain"/>
    <property type="match status" value="1"/>
</dbReference>
<dbReference type="CDD" id="cd08421">
    <property type="entry name" value="PBP2_LTTR_like_1"/>
    <property type="match status" value="1"/>
</dbReference>
<evidence type="ECO:0000256" key="3">
    <source>
        <dbReference type="ARBA" id="ARBA00023125"/>
    </source>
</evidence>
<name>A0A059KVN4_9PSED</name>
<keyword evidence="4" id="KW-0804">Transcription</keyword>
<organism evidence="6 7">
    <name type="scientific">Pseudomonas mandelii PD30</name>
    <dbReference type="NCBI Taxonomy" id="1419583"/>
    <lineage>
        <taxon>Bacteria</taxon>
        <taxon>Pseudomonadati</taxon>
        <taxon>Pseudomonadota</taxon>
        <taxon>Gammaproteobacteria</taxon>
        <taxon>Pseudomonadales</taxon>
        <taxon>Pseudomonadaceae</taxon>
        <taxon>Pseudomonas</taxon>
    </lineage>
</organism>
<comment type="similarity">
    <text evidence="1">Belongs to the LysR transcriptional regulatory family.</text>
</comment>
<gene>
    <name evidence="6" type="ORF">V466_27240</name>
</gene>
<dbReference type="FunFam" id="1.10.10.10:FF:000001">
    <property type="entry name" value="LysR family transcriptional regulator"/>
    <property type="match status" value="1"/>
</dbReference>
<dbReference type="GO" id="GO:0005829">
    <property type="term" value="C:cytosol"/>
    <property type="evidence" value="ECO:0007669"/>
    <property type="project" value="TreeGrafter"/>
</dbReference>
<dbReference type="Pfam" id="PF03466">
    <property type="entry name" value="LysR_substrate"/>
    <property type="match status" value="1"/>
</dbReference>